<evidence type="ECO:0000313" key="2">
    <source>
        <dbReference type="Proteomes" id="UP001230649"/>
    </source>
</evidence>
<reference evidence="1" key="1">
    <citation type="submission" date="2023-04" db="EMBL/GenBank/DDBJ databases">
        <title>Draft Genome sequencing of Naganishia species isolated from polar environments using Oxford Nanopore Technology.</title>
        <authorList>
            <person name="Leo P."/>
            <person name="Venkateswaran K."/>
        </authorList>
    </citation>
    <scope>NUCLEOTIDE SEQUENCE</scope>
    <source>
        <strain evidence="1">MNA-CCFEE 5262</strain>
    </source>
</reference>
<evidence type="ECO:0000313" key="1">
    <source>
        <dbReference type="EMBL" id="KAJ9104386.1"/>
    </source>
</evidence>
<organism evidence="1 2">
    <name type="scientific">Naganishia adeliensis</name>
    <dbReference type="NCBI Taxonomy" id="92952"/>
    <lineage>
        <taxon>Eukaryota</taxon>
        <taxon>Fungi</taxon>
        <taxon>Dikarya</taxon>
        <taxon>Basidiomycota</taxon>
        <taxon>Agaricomycotina</taxon>
        <taxon>Tremellomycetes</taxon>
        <taxon>Filobasidiales</taxon>
        <taxon>Filobasidiaceae</taxon>
        <taxon>Naganishia</taxon>
    </lineage>
</organism>
<gene>
    <name evidence="1" type="ORF">QFC20_004522</name>
</gene>
<name>A0ACC2W020_9TREE</name>
<sequence>MRPLTEEETKAVFEKLANYIGKNLVHLIDRPEEDAHCFRLHKDRVYYLPVKTMHLATSISRPNLISMGTCFGKFSKSGKFKLTITCLDWLAKYAKYKVWVKPPGELPFLYGNHVVKAHLGRITEDTPEHQGVVVFSMSDIPLGFGVTARSTVDTRKIGPTDLVVFHQADVGEYLRDELCYVQRLFNQILDKVRPNSRVDRVPPRPGPQTMRMMAECYEICDKVRKAPPSMDKRLELVEACRVAHQTVVEALGEDGEWIGDGRTVVSDLVSTHLVDPTSPVSAATLNTVLQLLFQKEALQEAAVVALIQQINAHNSVDYLQQILVDVIEDLQERAVQRHEEQTNLSNASGSEGQPSTVTARPLKLLREFLESGFLAASDVAHLVDSSRLPALGLIASQPRHSSLEKRKRTNRFYRQKKYTLIRECSEGWARLIVLLGDPSSLGTGSTGTNLVGENEAGRKTRAQSLWRKIMAIIGFYDLSPARVLDMILDAFCQNLVGHWRFFLELLECTPWSVRNLSNKRKAKAMATDISDTEFARAMELERGNLILTQVLGFKFSAYQKPDTDLKGAIKDLEATPKELTLVTAILIKHQFVRTPDIMPYLTPDDKAMENLSADFSAKVRREMGGSGNALSRSGALVDDDAPAASTDSTNGAAATNMTSEEIENLPKQRVMLCESLLAIGHLPAAFFMLSKWPVMAQSSEVLADLILRVVKYAVEPAYQTIARSEGAAKSGPNYRMHFPFSVPEPTLTLFAPEPPSTEKKRFVFFYDGWRDAIPRWTQVEEVVSKVTPFANFIGPHGARDISVLVWLCRIGVAHQEIDSSEGVRKAWLDIIRTLLLPSLPLLKANYSFNIEIWPLLERMEVQQRYALYGEWQAAISNPMHARYMPVMAAAAAQTTTDVKRILKRMTTAHDRVHARAIGKFSYSAPTALWSVILPQITSYQNMKTTVVESARYLSDFGWDVTIFMLLDALTNEAKTAVKQDGTSASTWLIGVAAFIGQLAKRYSAMNLHPFFQLILNQLSRDDLSGLITFKHIISAMGGIDPLNNVSSDQVKCFSGGSVLYTEGVEATRAEYPEPPRAIPERVAMAGQKPQRKQTNTKSRTRLLSSLESSGLIVPLLVAMCQTRRICIFTASAGDHNKQLVTSMDECHAICNQFIRFLHNTMSKEKYAQFVPTLKQLRKDYGLDIAMAYQLTRPKLHWQFYTREEYLRLRLRKYRKDLSPAEEHLATWDDNDWQAPLWPIMVDTVQFLPEDILSSHLVPFHVTFWQLGLGEISCPEDMYGQVIKRLKDVARDLEEWAKPGVALDTDWSSAYRANRAAILAKIHALTAEQEEQIRIANEANIRIEKEAGKWFPECTTVQLKHKLANILHRECFYPRAIFSMSDAIFVAKIGPHLHKKRVFNFSLLMFYDKFFGDALASCIFACSEAQATNLGRCLGLMLKDIEIWRASKTVYAEEALGSRSTETGQYEYQGMRLYGNEYLSWEKWGNMVYKWHRKLLKAISIGLQAGDYLHIKNTIHVLRNLLPAYPKAKSVFAELTKIIREFIDEETSNPEYTREDLHLAVKSYEDALTVADRDSKFIIPDDQFYTRLVRPGSQPRAPTNKVGIAEDNKPALQKAALGTNSETPHADASERPSELGSGKSNKGSQDTKTIEVETTTVTQNPSLAENADRKPVIEQTPAPSRETNMHNETPLPRDALPPKSENTPLTPASRSQPVKSAEVPRPAIPLRNGAIMESSSTTTSPTVNGTSMNDKLVPREPRNSAAAHENKSQQPFRSMDPPAAPRGSSNLSRQSGAPGISSGGLRNSMSTDSLDSRDKYRESQAPMAPRDVRDREEGSQPVADSRSREGLSSRSMALPPRRLSPGRLPSSRSGSVDSKYSRASDSHRDSERRSGRRDRDRDRYRDVDRERDRDREKERDIDSRKEKEAERSTDQDREHSQRSDRHRAADPDKDRRRDTREREDRKDDKRDDKGRKEDRRDRDRDRERDRRDRDRDRRDKDRNRTSRREEDREKDKEKEKDKPRDRERGERPRERERDKERDKDRDERERPRSERSDRDGLRNGDGHRDRASVRGARDRVERGSRERTETVSSVHPTQTERDNSASGVETKSSIDALSARFDAQRRHTVTDSRGSIAESAATEASFDQRTTLTTANLMLAIIVSRMLKGCHSYLNHES</sequence>
<dbReference type="EMBL" id="JASBWS010000053">
    <property type="protein sequence ID" value="KAJ9104386.1"/>
    <property type="molecule type" value="Genomic_DNA"/>
</dbReference>
<proteinExistence type="predicted"/>
<dbReference type="Proteomes" id="UP001230649">
    <property type="component" value="Unassembled WGS sequence"/>
</dbReference>
<keyword evidence="2" id="KW-1185">Reference proteome</keyword>
<accession>A0ACC2W020</accession>
<protein>
    <submittedName>
        <fullName evidence="1">Uncharacterized protein</fullName>
    </submittedName>
</protein>
<comment type="caution">
    <text evidence="1">The sequence shown here is derived from an EMBL/GenBank/DDBJ whole genome shotgun (WGS) entry which is preliminary data.</text>
</comment>